<protein>
    <submittedName>
        <fullName evidence="2">Uncharacterized protein</fullName>
    </submittedName>
</protein>
<organism evidence="2 3">
    <name type="scientific">Nocardiopsis coralli</name>
    <dbReference type="NCBI Taxonomy" id="2772213"/>
    <lineage>
        <taxon>Bacteria</taxon>
        <taxon>Bacillati</taxon>
        <taxon>Actinomycetota</taxon>
        <taxon>Actinomycetes</taxon>
        <taxon>Streptosporangiales</taxon>
        <taxon>Nocardiopsidaceae</taxon>
        <taxon>Nocardiopsis</taxon>
    </lineage>
</organism>
<comment type="caution">
    <text evidence="2">The sequence shown here is derived from an EMBL/GenBank/DDBJ whole genome shotgun (WGS) entry which is preliminary data.</text>
</comment>
<keyword evidence="3" id="KW-1185">Reference proteome</keyword>
<sequence>MAIANPGGDERRPRTGSGSPTRSGATRTVRPEDRSEGSVHQALSGTAERDAGRA</sequence>
<proteinExistence type="predicted"/>
<gene>
    <name evidence="2" type="ORF">IDM40_10210</name>
</gene>
<reference evidence="2 3" key="1">
    <citation type="submission" date="2020-09" db="EMBL/GenBank/DDBJ databases">
        <title>Diversity and distribution of actinomycetes associated with coral in the coast of Hainan.</title>
        <authorList>
            <person name="Li F."/>
        </authorList>
    </citation>
    <scope>NUCLEOTIDE SEQUENCE [LARGE SCALE GENOMIC DNA]</scope>
    <source>
        <strain evidence="2 3">HNM0947</strain>
    </source>
</reference>
<name>A0ABR9P5I5_9ACTN</name>
<dbReference type="EMBL" id="JADBGI010000007">
    <property type="protein sequence ID" value="MBE2999071.1"/>
    <property type="molecule type" value="Genomic_DNA"/>
</dbReference>
<feature type="region of interest" description="Disordered" evidence="1">
    <location>
        <begin position="1"/>
        <end position="54"/>
    </location>
</feature>
<feature type="compositionally biased region" description="Polar residues" evidence="1">
    <location>
        <begin position="16"/>
        <end position="26"/>
    </location>
</feature>
<evidence type="ECO:0000313" key="3">
    <source>
        <dbReference type="Proteomes" id="UP000806528"/>
    </source>
</evidence>
<dbReference type="Proteomes" id="UP000806528">
    <property type="component" value="Unassembled WGS sequence"/>
</dbReference>
<evidence type="ECO:0000256" key="1">
    <source>
        <dbReference type="SAM" id="MobiDB-lite"/>
    </source>
</evidence>
<evidence type="ECO:0000313" key="2">
    <source>
        <dbReference type="EMBL" id="MBE2999071.1"/>
    </source>
</evidence>
<accession>A0ABR9P5I5</accession>
<dbReference type="RefSeq" id="WP_193121702.1">
    <property type="nucleotide sequence ID" value="NZ_JADBGI010000007.1"/>
</dbReference>